<comment type="caution">
    <text evidence="2">The sequence shown here is derived from an EMBL/GenBank/DDBJ whole genome shotgun (WGS) entry which is preliminary data.</text>
</comment>
<evidence type="ECO:0000256" key="1">
    <source>
        <dbReference type="SAM" id="MobiDB-lite"/>
    </source>
</evidence>
<organism evidence="2 3">
    <name type="scientific">Nonomuraea longicatena</name>
    <dbReference type="NCBI Taxonomy" id="83682"/>
    <lineage>
        <taxon>Bacteria</taxon>
        <taxon>Bacillati</taxon>
        <taxon>Actinomycetota</taxon>
        <taxon>Actinomycetes</taxon>
        <taxon>Streptosporangiales</taxon>
        <taxon>Streptosporangiaceae</taxon>
        <taxon>Nonomuraea</taxon>
    </lineage>
</organism>
<accession>A0ABP3Z5U6</accession>
<reference evidence="3" key="1">
    <citation type="journal article" date="2019" name="Int. J. Syst. Evol. Microbiol.">
        <title>The Global Catalogue of Microorganisms (GCM) 10K type strain sequencing project: providing services to taxonomists for standard genome sequencing and annotation.</title>
        <authorList>
            <consortium name="The Broad Institute Genomics Platform"/>
            <consortium name="The Broad Institute Genome Sequencing Center for Infectious Disease"/>
            <person name="Wu L."/>
            <person name="Ma J."/>
        </authorList>
    </citation>
    <scope>NUCLEOTIDE SEQUENCE [LARGE SCALE GENOMIC DNA]</scope>
    <source>
        <strain evidence="3">JCM 11136</strain>
    </source>
</reference>
<sequence length="62" mass="6987">MALQHLQITPLVAMRARDVSRPSPEDQDSADRQPLRDETPRREPRRRSGKWGGTPGSAPRPT</sequence>
<feature type="compositionally biased region" description="Basic and acidic residues" evidence="1">
    <location>
        <begin position="15"/>
        <end position="42"/>
    </location>
</feature>
<gene>
    <name evidence="2" type="ORF">GCM10009560_07740</name>
</gene>
<dbReference type="EMBL" id="BAAAHQ010000002">
    <property type="protein sequence ID" value="GAA0914393.1"/>
    <property type="molecule type" value="Genomic_DNA"/>
</dbReference>
<dbReference type="Proteomes" id="UP001501578">
    <property type="component" value="Unassembled WGS sequence"/>
</dbReference>
<evidence type="ECO:0000313" key="3">
    <source>
        <dbReference type="Proteomes" id="UP001501578"/>
    </source>
</evidence>
<name>A0ABP3Z5U6_9ACTN</name>
<evidence type="ECO:0000313" key="2">
    <source>
        <dbReference type="EMBL" id="GAA0914393.1"/>
    </source>
</evidence>
<protein>
    <submittedName>
        <fullName evidence="2">Uncharacterized protein</fullName>
    </submittedName>
</protein>
<proteinExistence type="predicted"/>
<keyword evidence="3" id="KW-1185">Reference proteome</keyword>
<feature type="region of interest" description="Disordered" evidence="1">
    <location>
        <begin position="1"/>
        <end position="62"/>
    </location>
</feature>
<dbReference type="RefSeq" id="WP_343948275.1">
    <property type="nucleotide sequence ID" value="NZ_BAAAHQ010000002.1"/>
</dbReference>